<dbReference type="InterPro" id="IPR050600">
    <property type="entry name" value="SETD3_SETD6_MTase"/>
</dbReference>
<organism evidence="4 5">
    <name type="scientific">Prorocentrum cordatum</name>
    <dbReference type="NCBI Taxonomy" id="2364126"/>
    <lineage>
        <taxon>Eukaryota</taxon>
        <taxon>Sar</taxon>
        <taxon>Alveolata</taxon>
        <taxon>Dinophyceae</taxon>
        <taxon>Prorocentrales</taxon>
        <taxon>Prorocentraceae</taxon>
        <taxon>Prorocentrum</taxon>
    </lineage>
</organism>
<dbReference type="PANTHER" id="PTHR13271:SF137">
    <property type="entry name" value="SET DOMAIN-CONTAINING PROTEIN"/>
    <property type="match status" value="1"/>
</dbReference>
<feature type="non-terminal residue" evidence="4">
    <location>
        <position position="475"/>
    </location>
</feature>
<dbReference type="Gene3D" id="3.90.1410.10">
    <property type="entry name" value="set domain protein methyltransferase, domain 1"/>
    <property type="match status" value="1"/>
</dbReference>
<dbReference type="InterPro" id="IPR036464">
    <property type="entry name" value="Rubisco_LSMT_subst-bd_sf"/>
</dbReference>
<evidence type="ECO:0000256" key="1">
    <source>
        <dbReference type="ARBA" id="ARBA00022603"/>
    </source>
</evidence>
<reference evidence="4" key="1">
    <citation type="submission" date="2023-10" db="EMBL/GenBank/DDBJ databases">
        <authorList>
            <person name="Chen Y."/>
            <person name="Shah S."/>
            <person name="Dougan E. K."/>
            <person name="Thang M."/>
            <person name="Chan C."/>
        </authorList>
    </citation>
    <scope>NUCLEOTIDE SEQUENCE [LARGE SCALE GENOMIC DNA]</scope>
</reference>
<keyword evidence="3" id="KW-0949">S-adenosyl-L-methionine</keyword>
<dbReference type="Proteomes" id="UP001189429">
    <property type="component" value="Unassembled WGS sequence"/>
</dbReference>
<dbReference type="InterPro" id="IPR046341">
    <property type="entry name" value="SET_dom_sf"/>
</dbReference>
<dbReference type="SUPFAM" id="SSF82199">
    <property type="entry name" value="SET domain"/>
    <property type="match status" value="1"/>
</dbReference>
<comment type="caution">
    <text evidence="4">The sequence shown here is derived from an EMBL/GenBank/DDBJ whole genome shotgun (WGS) entry which is preliminary data.</text>
</comment>
<keyword evidence="5" id="KW-1185">Reference proteome</keyword>
<proteinExistence type="predicted"/>
<name>A0ABN9WRP7_9DINO</name>
<gene>
    <name evidence="4" type="ORF">PCOR1329_LOCUS68734</name>
</gene>
<accession>A0ABN9WRP7</accession>
<evidence type="ECO:0000256" key="3">
    <source>
        <dbReference type="ARBA" id="ARBA00022691"/>
    </source>
</evidence>
<evidence type="ECO:0008006" key="6">
    <source>
        <dbReference type="Google" id="ProtNLM"/>
    </source>
</evidence>
<keyword evidence="2" id="KW-0808">Transferase</keyword>
<dbReference type="PANTHER" id="PTHR13271">
    <property type="entry name" value="UNCHARACTERIZED PUTATIVE METHYLTRANSFERASE"/>
    <property type="match status" value="1"/>
</dbReference>
<evidence type="ECO:0000313" key="4">
    <source>
        <dbReference type="EMBL" id="CAK0887763.1"/>
    </source>
</evidence>
<sequence>MVALGQLASDEPLVQVPAKNALQVTTGGECPIGDQVAPAAWAAVPWWAQLAVLLAYERHRKGASPLEHWVASLPQEFPEVPLNWTDAELEALDYPLLERDIREQREEVAGAYSLISAGCRFPLSEDDFRWAVMAVRSRSFSGPYEGRGPEERLAQVALVAALLVGGVASGLVSAEDGLNGAGAALVAIPLTDFLVGQSSNLKRYVICPVIDYHNHESSAASDISYEYFANEFVLRVRGAFAAGDQVCINYGEKRSNDALLQYYGFIEKDNPNDVYSMDILAILDPETAATGQSLQVDLTRRGPDERSMRELRLLLADDAERRAVAERGGEGLDEEISGTNEALVWRAVDEACEAELRRLPAGEALELAAATLAGPALLAARLRAEKERVLASCRAFARAMCRQRASAAPLSLATGAVVTPTFQDAAGWRHAWADELLRPAHLEALRAHGFCLLPGAFDAGLAARCLRECRSLGEA</sequence>
<dbReference type="Gene3D" id="3.90.1420.10">
    <property type="entry name" value="Rubisco LSMT, substrate-binding domain"/>
    <property type="match status" value="1"/>
</dbReference>
<dbReference type="CDD" id="cd10527">
    <property type="entry name" value="SET_LSMT"/>
    <property type="match status" value="1"/>
</dbReference>
<protein>
    <recommendedName>
        <fullName evidence="6">SET domain-containing protein</fullName>
    </recommendedName>
</protein>
<evidence type="ECO:0000313" key="5">
    <source>
        <dbReference type="Proteomes" id="UP001189429"/>
    </source>
</evidence>
<keyword evidence="1" id="KW-0489">Methyltransferase</keyword>
<evidence type="ECO:0000256" key="2">
    <source>
        <dbReference type="ARBA" id="ARBA00022679"/>
    </source>
</evidence>
<dbReference type="EMBL" id="CAUYUJ010018983">
    <property type="protein sequence ID" value="CAK0887763.1"/>
    <property type="molecule type" value="Genomic_DNA"/>
</dbReference>